<evidence type="ECO:0000313" key="1">
    <source>
        <dbReference type="EMBL" id="REG84397.1"/>
    </source>
</evidence>
<gene>
    <name evidence="1" type="ORF">DFP81_104281</name>
</gene>
<dbReference type="AlphaFoldDB" id="A0A3E0DNH5"/>
<reference evidence="1 2" key="1">
    <citation type="submission" date="2018-08" db="EMBL/GenBank/DDBJ databases">
        <title>Genomic Encyclopedia of Type Strains, Phase III (KMG-III): the genomes of soil and plant-associated and newly described type strains.</title>
        <authorList>
            <person name="Whitman W."/>
        </authorList>
    </citation>
    <scope>NUCLEOTIDE SEQUENCE [LARGE SCALE GENOMIC DNA]</scope>
    <source>
        <strain evidence="1 2">CECT 7375</strain>
    </source>
</reference>
<accession>A0A3E0DNH5</accession>
<evidence type="ECO:0008006" key="3">
    <source>
        <dbReference type="Google" id="ProtNLM"/>
    </source>
</evidence>
<evidence type="ECO:0000313" key="2">
    <source>
        <dbReference type="Proteomes" id="UP000256542"/>
    </source>
</evidence>
<dbReference type="RefSeq" id="WP_115897289.1">
    <property type="nucleotide sequence ID" value="NZ_QUNG01000004.1"/>
</dbReference>
<dbReference type="OrthoDB" id="1419830at2"/>
<organism evidence="1 2">
    <name type="scientific">Marinomonas pollencensis</name>
    <dbReference type="NCBI Taxonomy" id="491954"/>
    <lineage>
        <taxon>Bacteria</taxon>
        <taxon>Pseudomonadati</taxon>
        <taxon>Pseudomonadota</taxon>
        <taxon>Gammaproteobacteria</taxon>
        <taxon>Oceanospirillales</taxon>
        <taxon>Oceanospirillaceae</taxon>
        <taxon>Marinomonas</taxon>
    </lineage>
</organism>
<comment type="caution">
    <text evidence="1">The sequence shown here is derived from an EMBL/GenBank/DDBJ whole genome shotgun (WGS) entry which is preliminary data.</text>
</comment>
<sequence>MRKEKFIPLSVVMIIAGCASSPSIQYNYVAKLKKTLVPSMQQETTVFVGDAILSDRTYYEVEALHLNAPAAYGLYHFSSGYYSKIGSDKDSDFYSPFPIGEHSSSTNLEGDARKYVQAIAVKKTGVGQICPIHLISGMKCINADIEIEKIQAKDRDSFEQTLLYNGRVGNTVNIGYREFSNGLARAAFTNNVGYDLSQSKQVSYKGARIEILSADNSKITYKVISAFSH</sequence>
<dbReference type="PROSITE" id="PS51257">
    <property type="entry name" value="PROKAR_LIPOPROTEIN"/>
    <property type="match status" value="1"/>
</dbReference>
<dbReference type="Proteomes" id="UP000256542">
    <property type="component" value="Unassembled WGS sequence"/>
</dbReference>
<proteinExistence type="predicted"/>
<dbReference type="EMBL" id="QUNG01000004">
    <property type="protein sequence ID" value="REG84397.1"/>
    <property type="molecule type" value="Genomic_DNA"/>
</dbReference>
<protein>
    <recommendedName>
        <fullName evidence="3">Lipoprotein</fullName>
    </recommendedName>
</protein>
<keyword evidence="2" id="KW-1185">Reference proteome</keyword>
<name>A0A3E0DNH5_9GAMM</name>